<keyword evidence="4" id="KW-1185">Reference proteome</keyword>
<dbReference type="Proteomes" id="UP000054558">
    <property type="component" value="Unassembled WGS sequence"/>
</dbReference>
<dbReference type="InterPro" id="IPR025924">
    <property type="entry name" value="YHYH_dom"/>
</dbReference>
<evidence type="ECO:0000259" key="2">
    <source>
        <dbReference type="Pfam" id="PF14240"/>
    </source>
</evidence>
<dbReference type="Pfam" id="PF14240">
    <property type="entry name" value="YHYH"/>
    <property type="match status" value="1"/>
</dbReference>
<dbReference type="OrthoDB" id="2151241at2759"/>
<evidence type="ECO:0000313" key="3">
    <source>
        <dbReference type="EMBL" id="GAQ83810.1"/>
    </source>
</evidence>
<reference evidence="3 4" key="1">
    <citation type="journal article" date="2014" name="Nat. Commun.">
        <title>Klebsormidium flaccidum genome reveals primary factors for plant terrestrial adaptation.</title>
        <authorList>
            <person name="Hori K."/>
            <person name="Maruyama F."/>
            <person name="Fujisawa T."/>
            <person name="Togashi T."/>
            <person name="Yamamoto N."/>
            <person name="Seo M."/>
            <person name="Sato S."/>
            <person name="Yamada T."/>
            <person name="Mori H."/>
            <person name="Tajima N."/>
            <person name="Moriyama T."/>
            <person name="Ikeuchi M."/>
            <person name="Watanabe M."/>
            <person name="Wada H."/>
            <person name="Kobayashi K."/>
            <person name="Saito M."/>
            <person name="Masuda T."/>
            <person name="Sasaki-Sekimoto Y."/>
            <person name="Mashiguchi K."/>
            <person name="Awai K."/>
            <person name="Shimojima M."/>
            <person name="Masuda S."/>
            <person name="Iwai M."/>
            <person name="Nobusawa T."/>
            <person name="Narise T."/>
            <person name="Kondo S."/>
            <person name="Saito H."/>
            <person name="Sato R."/>
            <person name="Murakawa M."/>
            <person name="Ihara Y."/>
            <person name="Oshima-Yamada Y."/>
            <person name="Ohtaka K."/>
            <person name="Satoh M."/>
            <person name="Sonobe K."/>
            <person name="Ishii M."/>
            <person name="Ohtani R."/>
            <person name="Kanamori-Sato M."/>
            <person name="Honoki R."/>
            <person name="Miyazaki D."/>
            <person name="Mochizuki H."/>
            <person name="Umetsu J."/>
            <person name="Higashi K."/>
            <person name="Shibata D."/>
            <person name="Kamiya Y."/>
            <person name="Sato N."/>
            <person name="Nakamura Y."/>
            <person name="Tabata S."/>
            <person name="Ida S."/>
            <person name="Kurokawa K."/>
            <person name="Ohta H."/>
        </authorList>
    </citation>
    <scope>NUCLEOTIDE SEQUENCE [LARGE SCALE GENOMIC DNA]</scope>
    <source>
        <strain evidence="3 4">NIES-2285</strain>
    </source>
</reference>
<dbReference type="AlphaFoldDB" id="A0A1Y1HYS4"/>
<dbReference type="PANTHER" id="PTHR30289:SF8">
    <property type="entry name" value="YHYH DOMAIN-CONTAINING PROTEIN"/>
    <property type="match status" value="1"/>
</dbReference>
<feature type="signal peptide" evidence="1">
    <location>
        <begin position="1"/>
        <end position="22"/>
    </location>
</feature>
<organism evidence="3 4">
    <name type="scientific">Klebsormidium nitens</name>
    <name type="common">Green alga</name>
    <name type="synonym">Ulothrix nitens</name>
    <dbReference type="NCBI Taxonomy" id="105231"/>
    <lineage>
        <taxon>Eukaryota</taxon>
        <taxon>Viridiplantae</taxon>
        <taxon>Streptophyta</taxon>
        <taxon>Klebsormidiophyceae</taxon>
        <taxon>Klebsormidiales</taxon>
        <taxon>Klebsormidiaceae</taxon>
        <taxon>Klebsormidium</taxon>
    </lineage>
</organism>
<feature type="chain" id="PRO_5012869612" description="YHYH domain-containing protein" evidence="1">
    <location>
        <begin position="23"/>
        <end position="330"/>
    </location>
</feature>
<dbReference type="STRING" id="105231.A0A1Y1HYS4"/>
<keyword evidence="1" id="KW-0732">Signal</keyword>
<feature type="domain" description="YHYH" evidence="2">
    <location>
        <begin position="125"/>
        <end position="229"/>
    </location>
</feature>
<dbReference type="PANTHER" id="PTHR30289">
    <property type="entry name" value="UNCHARACTERIZED PROTEIN YBCL-RELATED"/>
    <property type="match status" value="1"/>
</dbReference>
<protein>
    <recommendedName>
        <fullName evidence="2">YHYH domain-containing protein</fullName>
    </recommendedName>
</protein>
<name>A0A1Y1HYS4_KLENI</name>
<dbReference type="EMBL" id="DF237112">
    <property type="protein sequence ID" value="GAQ83810.1"/>
    <property type="molecule type" value="Genomic_DNA"/>
</dbReference>
<proteinExistence type="predicted"/>
<sequence length="330" mass="34781">MHQTIATFSAVLLLTGLGLVTAQGNGGPGGGAGMMGRTAGNNTNPLCGTTANAPSVNHTIQGGVRYFQSNGCPPTNWTDHNYPAPNGMTYGQARSYNFPVIVNQTPVLQANISDALYVGISNPVKGPIGITLTGVALYSAVDALNRDAIIYEGRTFDTCGGHSTPDPVNTYHYHSMPGDSSTISHNGTRNSNFTYCPAMQSWLLPVNTTNNHSALFGVFVDGVPIYGPLGDGGKLPTDLDACNGHVDASHSFYHYHATSDYPYLVDCLRGCINSTLSYIQGATIPACKPAAQQYNYSSLDAEITARLEHVGVINGTMVNGTVVNGTMVLL</sequence>
<evidence type="ECO:0000313" key="4">
    <source>
        <dbReference type="Proteomes" id="UP000054558"/>
    </source>
</evidence>
<evidence type="ECO:0000256" key="1">
    <source>
        <dbReference type="SAM" id="SignalP"/>
    </source>
</evidence>
<accession>A0A1Y1HYS4</accession>
<gene>
    <name evidence="3" type="ORF">KFL_001630080</name>
</gene>